<dbReference type="VEuPathDB" id="FungiDB:I7I51_03017"/>
<reference evidence="2" key="1">
    <citation type="submission" date="2021-01" db="EMBL/GenBank/DDBJ databases">
        <title>Chromosome-level genome assembly of a human fungal pathogen reveals clustering of transcriptionally co-regulated genes.</title>
        <authorList>
            <person name="Voorhies M."/>
            <person name="Cohen S."/>
            <person name="Shea T.P."/>
            <person name="Petrus S."/>
            <person name="Munoz J.F."/>
            <person name="Poplawski S."/>
            <person name="Goldman W.E."/>
            <person name="Michael T."/>
            <person name="Cuomo C.A."/>
            <person name="Sil A."/>
            <person name="Beyhan S."/>
        </authorList>
    </citation>
    <scope>NUCLEOTIDE SEQUENCE</scope>
    <source>
        <strain evidence="2">WU24</strain>
    </source>
</reference>
<name>A0A8A1MLV0_AJECA</name>
<dbReference type="Proteomes" id="UP000663671">
    <property type="component" value="Chromosome 6"/>
</dbReference>
<dbReference type="AlphaFoldDB" id="A0A8A1MLV0"/>
<feature type="region of interest" description="Disordered" evidence="1">
    <location>
        <begin position="1"/>
        <end position="70"/>
    </location>
</feature>
<protein>
    <submittedName>
        <fullName evidence="2">Uncharacterized protein</fullName>
    </submittedName>
</protein>
<feature type="compositionally biased region" description="Basic and acidic residues" evidence="1">
    <location>
        <begin position="1"/>
        <end position="14"/>
    </location>
</feature>
<organism evidence="2 3">
    <name type="scientific">Ajellomyces capsulatus</name>
    <name type="common">Darling's disease fungus</name>
    <name type="synonym">Histoplasma capsulatum</name>
    <dbReference type="NCBI Taxonomy" id="5037"/>
    <lineage>
        <taxon>Eukaryota</taxon>
        <taxon>Fungi</taxon>
        <taxon>Dikarya</taxon>
        <taxon>Ascomycota</taxon>
        <taxon>Pezizomycotina</taxon>
        <taxon>Eurotiomycetes</taxon>
        <taxon>Eurotiomycetidae</taxon>
        <taxon>Onygenales</taxon>
        <taxon>Ajellomycetaceae</taxon>
        <taxon>Histoplasma</taxon>
    </lineage>
</organism>
<feature type="region of interest" description="Disordered" evidence="1">
    <location>
        <begin position="201"/>
        <end position="245"/>
    </location>
</feature>
<evidence type="ECO:0000313" key="3">
    <source>
        <dbReference type="Proteomes" id="UP000663671"/>
    </source>
</evidence>
<feature type="compositionally biased region" description="Acidic residues" evidence="1">
    <location>
        <begin position="204"/>
        <end position="216"/>
    </location>
</feature>
<gene>
    <name evidence="2" type="ORF">I7I51_03017</name>
</gene>
<proteinExistence type="predicted"/>
<feature type="compositionally biased region" description="Basic and acidic residues" evidence="1">
    <location>
        <begin position="27"/>
        <end position="41"/>
    </location>
</feature>
<evidence type="ECO:0000313" key="2">
    <source>
        <dbReference type="EMBL" id="QSS66805.1"/>
    </source>
</evidence>
<dbReference type="EMBL" id="CP069116">
    <property type="protein sequence ID" value="QSS66805.1"/>
    <property type="molecule type" value="Genomic_DNA"/>
</dbReference>
<dbReference type="OrthoDB" id="4187443at2759"/>
<sequence length="245" mass="27659">MDKQQDRGSTDRQIRYSGVHPTQQQPNHHELERLNLDDRRTPAPSTPPSTASSHGNASDENQPDGGFHLLVGNNEQHLRAHGYFGDHDARIILRFNSSHIPGKPGSRHIVLITTFFEDKVGRQYSDDNDYVHLPSAIFEPNAKCWMIIDLSVKQRQTLDNVPLFCYRVRTSNDGASVQFFHVNFTDARHYSNIFPWGRFLGSDTSDDSGEDEEESESAAPQSTDPDQPVGMRKMEPSTDSGSRPR</sequence>
<evidence type="ECO:0000256" key="1">
    <source>
        <dbReference type="SAM" id="MobiDB-lite"/>
    </source>
</evidence>
<accession>A0A8A1MLV0</accession>